<dbReference type="GO" id="GO:0000162">
    <property type="term" value="P:L-tryptophan biosynthetic process"/>
    <property type="evidence" value="ECO:0007669"/>
    <property type="project" value="TreeGrafter"/>
</dbReference>
<dbReference type="eggNOG" id="COG0147">
    <property type="taxonomic scope" value="Bacteria"/>
</dbReference>
<dbReference type="EMBL" id="CP003261">
    <property type="protein sequence ID" value="AGK97714.1"/>
    <property type="molecule type" value="Genomic_DNA"/>
</dbReference>
<dbReference type="InterPro" id="IPR005802">
    <property type="entry name" value="ADC_synth_comp_1"/>
</dbReference>
<keyword evidence="7" id="KW-0460">Magnesium</keyword>
<dbReference type="OrthoDB" id="9803598at2"/>
<dbReference type="HOGENOM" id="CLU_006493_7_2_9"/>
<dbReference type="GO" id="GO:0004049">
    <property type="term" value="F:anthranilate synthase activity"/>
    <property type="evidence" value="ECO:0007669"/>
    <property type="project" value="UniProtKB-EC"/>
</dbReference>
<dbReference type="PANTHER" id="PTHR11236:SF48">
    <property type="entry name" value="ISOCHORISMATE SYNTHASE MENF"/>
    <property type="match status" value="1"/>
</dbReference>
<dbReference type="Pfam" id="PF04715">
    <property type="entry name" value="Anth_synt_I_N"/>
    <property type="match status" value="1"/>
</dbReference>
<name>R4KB17_CLOPA</name>
<dbReference type="NCBIfam" id="TIGR00553">
    <property type="entry name" value="pabB"/>
    <property type="match status" value="1"/>
</dbReference>
<keyword evidence="14" id="KW-1185">Reference proteome</keyword>
<comment type="function">
    <text evidence="9">Part of a heterotetrameric complex that catalyzes the two-step biosynthesis of anthranilate, an intermediate in the biosynthesis of L-tryptophan. In the first step, the glutamine-binding beta subunit (TrpG) of anthranilate synthase (AS) provides the glutamine amidotransferase activity which generates ammonia as a substrate that, along with chorismate, is used in the second step, catalyzed by the large alpha subunit of AS (TrpE) to produce anthranilate. In the absence of TrpG, TrpE can synthesize anthranilate directly from chorismate and high concentrations of ammonia.</text>
</comment>
<proteinExistence type="predicted"/>
<evidence type="ECO:0000256" key="8">
    <source>
        <dbReference type="ARBA" id="ARBA00023239"/>
    </source>
</evidence>
<evidence type="ECO:0000313" key="13">
    <source>
        <dbReference type="EMBL" id="AGK97714.1"/>
    </source>
</evidence>
<dbReference type="GO" id="GO:0046872">
    <property type="term" value="F:metal ion binding"/>
    <property type="evidence" value="ECO:0007669"/>
    <property type="project" value="UniProtKB-KW"/>
</dbReference>
<comment type="subunit">
    <text evidence="2">Heterotetramer consisting of two non-identical subunits: a beta subunit (TrpG) and a large alpha subunit (TrpE).</text>
</comment>
<dbReference type="GO" id="GO:0046820">
    <property type="term" value="F:4-amino-4-deoxychorismate synthase activity"/>
    <property type="evidence" value="ECO:0007669"/>
    <property type="project" value="UniProtKB-EC"/>
</dbReference>
<feature type="domain" description="Anthranilate synthase component I N-terminal" evidence="12">
    <location>
        <begin position="16"/>
        <end position="145"/>
    </location>
</feature>
<dbReference type="Proteomes" id="UP000013523">
    <property type="component" value="Chromosome"/>
</dbReference>
<dbReference type="PANTHER" id="PTHR11236">
    <property type="entry name" value="AMINOBENZOATE/ANTHRANILATE SYNTHASE"/>
    <property type="match status" value="1"/>
</dbReference>
<keyword evidence="5" id="KW-0808">Transferase</keyword>
<protein>
    <recommendedName>
        <fullName evidence="4">Anthranilate synthase component 1</fullName>
        <ecNumber evidence="3">2.6.1.85</ecNumber>
    </recommendedName>
</protein>
<evidence type="ECO:0000256" key="9">
    <source>
        <dbReference type="ARBA" id="ARBA00025634"/>
    </source>
</evidence>
<gene>
    <name evidence="13" type="ORF">Clopa_2876</name>
</gene>
<dbReference type="AlphaFoldDB" id="R4KB17"/>
<dbReference type="InterPro" id="IPR019999">
    <property type="entry name" value="Anth_synth_I-like"/>
</dbReference>
<evidence type="ECO:0000256" key="4">
    <source>
        <dbReference type="ARBA" id="ARBA00020653"/>
    </source>
</evidence>
<dbReference type="Gene3D" id="3.60.120.10">
    <property type="entry name" value="Anthranilate synthase"/>
    <property type="match status" value="1"/>
</dbReference>
<evidence type="ECO:0000256" key="5">
    <source>
        <dbReference type="ARBA" id="ARBA00022679"/>
    </source>
</evidence>
<dbReference type="RefSeq" id="WP_015616008.1">
    <property type="nucleotide sequence ID" value="NC_021182.1"/>
</dbReference>
<organism evidence="13 14">
    <name type="scientific">Clostridium pasteurianum BC1</name>
    <dbReference type="NCBI Taxonomy" id="86416"/>
    <lineage>
        <taxon>Bacteria</taxon>
        <taxon>Bacillati</taxon>
        <taxon>Bacillota</taxon>
        <taxon>Clostridia</taxon>
        <taxon>Eubacteriales</taxon>
        <taxon>Clostridiaceae</taxon>
        <taxon>Clostridium</taxon>
    </lineage>
</organism>
<keyword evidence="8" id="KW-0456">Lyase</keyword>
<dbReference type="InterPro" id="IPR006805">
    <property type="entry name" value="Anth_synth_I_N"/>
</dbReference>
<evidence type="ECO:0000259" key="11">
    <source>
        <dbReference type="Pfam" id="PF00425"/>
    </source>
</evidence>
<sequence length="451" mass="51630">MNFLMEEMSTYLDAFDIYSLFKEDKTVTFLDSGIDHNNLGRYSFIGINVFSSFKYEDNKCFIDGKVVDTDEPFEAIKRIMKNYKINNNTRLPYIGGAMGYFSYDLGRILENIPKMASNNMKIPEVYLYFYDNAIIKDNLENKIYITALGILKDSKESIKHIKERISRGNKITYTYLEGKENKFEANFTKEDYLASIDKLREYIENGDVYIANLTQSFSCETNKSPYAVYKELRYINPSPFAAFLNIEDFSIISSSPERFLKIKDKIIETRPIKGTRPRGRNASEDLKNAKTLVESEKDKSELLMIVDLERNDLSKVCNADSVKVTELFKLEKYSTVFHLVSTITGVLKDELTALDCLKACFPGGSITGAPKIRAMEIIEELEPTRRNLYTGCIGYLGFDGNMDLNIAIRTIVIKDKKAYFGVGGGITWESIREDEYQETLDKAKALMRCLS</sequence>
<dbReference type="PATRIC" id="fig|86416.3.peg.2862"/>
<evidence type="ECO:0000259" key="12">
    <source>
        <dbReference type="Pfam" id="PF04715"/>
    </source>
</evidence>
<feature type="domain" description="Chorismate-utilising enzyme C-terminal" evidence="11">
    <location>
        <begin position="189"/>
        <end position="442"/>
    </location>
</feature>
<evidence type="ECO:0000256" key="6">
    <source>
        <dbReference type="ARBA" id="ARBA00022723"/>
    </source>
</evidence>
<evidence type="ECO:0000256" key="10">
    <source>
        <dbReference type="ARBA" id="ARBA00047683"/>
    </source>
</evidence>
<comment type="catalytic activity">
    <reaction evidence="10">
        <text>chorismate + L-glutamine = anthranilate + pyruvate + L-glutamate + H(+)</text>
        <dbReference type="Rhea" id="RHEA:21732"/>
        <dbReference type="ChEBI" id="CHEBI:15361"/>
        <dbReference type="ChEBI" id="CHEBI:15378"/>
        <dbReference type="ChEBI" id="CHEBI:16567"/>
        <dbReference type="ChEBI" id="CHEBI:29748"/>
        <dbReference type="ChEBI" id="CHEBI:29985"/>
        <dbReference type="ChEBI" id="CHEBI:58359"/>
        <dbReference type="EC" id="4.1.3.27"/>
    </reaction>
</comment>
<dbReference type="Pfam" id="PF00425">
    <property type="entry name" value="Chorismate_bind"/>
    <property type="match status" value="1"/>
</dbReference>
<dbReference type="GO" id="GO:0009396">
    <property type="term" value="P:folic acid-containing compound biosynthetic process"/>
    <property type="evidence" value="ECO:0007669"/>
    <property type="project" value="InterPro"/>
</dbReference>
<dbReference type="InterPro" id="IPR005801">
    <property type="entry name" value="ADC_synthase"/>
</dbReference>
<keyword evidence="6" id="KW-0479">Metal-binding</keyword>
<dbReference type="KEGG" id="cpas:Clopa_2876"/>
<dbReference type="PRINTS" id="PR00095">
    <property type="entry name" value="ANTSNTHASEI"/>
</dbReference>
<comment type="cofactor">
    <cofactor evidence="1">
        <name>Mg(2+)</name>
        <dbReference type="ChEBI" id="CHEBI:18420"/>
    </cofactor>
</comment>
<dbReference type="STRING" id="86416.Clopa_2876"/>
<evidence type="ECO:0000256" key="7">
    <source>
        <dbReference type="ARBA" id="ARBA00022842"/>
    </source>
</evidence>
<dbReference type="InterPro" id="IPR015890">
    <property type="entry name" value="Chorismate_C"/>
</dbReference>
<reference evidence="13 14" key="1">
    <citation type="submission" date="2012-01" db="EMBL/GenBank/DDBJ databases">
        <title>Complete sequence of chromosome of Clostridium pasteurianum BC1.</title>
        <authorList>
            <consortium name="US DOE Joint Genome Institute"/>
            <person name="Lucas S."/>
            <person name="Han J."/>
            <person name="Lapidus A."/>
            <person name="Cheng J.-F."/>
            <person name="Goodwin L."/>
            <person name="Pitluck S."/>
            <person name="Peters L."/>
            <person name="Mikhailova N."/>
            <person name="Teshima H."/>
            <person name="Detter J.C."/>
            <person name="Han C."/>
            <person name="Tapia R."/>
            <person name="Land M."/>
            <person name="Hauser L."/>
            <person name="Kyrpides N."/>
            <person name="Ivanova N."/>
            <person name="Pagani I."/>
            <person name="Dunn J."/>
            <person name="Taghavi S."/>
            <person name="Francis A."/>
            <person name="van der Lelie D."/>
            <person name="Woyke T."/>
        </authorList>
    </citation>
    <scope>NUCLEOTIDE SEQUENCE [LARGE SCALE GENOMIC DNA]</scope>
    <source>
        <strain evidence="13 14">BC1</strain>
    </source>
</reference>
<evidence type="ECO:0000256" key="1">
    <source>
        <dbReference type="ARBA" id="ARBA00001946"/>
    </source>
</evidence>
<dbReference type="EC" id="2.6.1.85" evidence="3"/>
<dbReference type="SUPFAM" id="SSF56322">
    <property type="entry name" value="ADC synthase"/>
    <property type="match status" value="1"/>
</dbReference>
<evidence type="ECO:0000256" key="2">
    <source>
        <dbReference type="ARBA" id="ARBA00011575"/>
    </source>
</evidence>
<evidence type="ECO:0000256" key="3">
    <source>
        <dbReference type="ARBA" id="ARBA00013139"/>
    </source>
</evidence>
<evidence type="ECO:0000313" key="14">
    <source>
        <dbReference type="Proteomes" id="UP000013523"/>
    </source>
</evidence>
<accession>R4KB17</accession>